<name>A0A1X7U443_AMPQE</name>
<dbReference type="InParanoid" id="A0A1X7U443"/>
<evidence type="ECO:0000256" key="1">
    <source>
        <dbReference type="SAM" id="MobiDB-lite"/>
    </source>
</evidence>
<sequence length="63" mass="7090">AVKEEGPLEGEEGEGLTSREEEQEAVPVSILLHIRQERPYLRQMNRHHSILGTLKTETPGLSL</sequence>
<dbReference type="AlphaFoldDB" id="A0A1X7U443"/>
<dbReference type="EnsemblMetazoa" id="Aqu2.1.22525_001">
    <property type="protein sequence ID" value="Aqu2.1.22525_001"/>
    <property type="gene ID" value="Aqu2.1.22525"/>
</dbReference>
<accession>A0A1X7U443</accession>
<organism evidence="2">
    <name type="scientific">Amphimedon queenslandica</name>
    <name type="common">Sponge</name>
    <dbReference type="NCBI Taxonomy" id="400682"/>
    <lineage>
        <taxon>Eukaryota</taxon>
        <taxon>Metazoa</taxon>
        <taxon>Porifera</taxon>
        <taxon>Demospongiae</taxon>
        <taxon>Heteroscleromorpha</taxon>
        <taxon>Haplosclerida</taxon>
        <taxon>Niphatidae</taxon>
        <taxon>Amphimedon</taxon>
    </lineage>
</organism>
<protein>
    <submittedName>
        <fullName evidence="2">Uncharacterized protein</fullName>
    </submittedName>
</protein>
<feature type="region of interest" description="Disordered" evidence="1">
    <location>
        <begin position="1"/>
        <end position="25"/>
    </location>
</feature>
<evidence type="ECO:0000313" key="2">
    <source>
        <dbReference type="EnsemblMetazoa" id="Aqu2.1.22525_001"/>
    </source>
</evidence>
<proteinExistence type="predicted"/>
<reference evidence="2" key="1">
    <citation type="submission" date="2017-05" db="UniProtKB">
        <authorList>
            <consortium name="EnsemblMetazoa"/>
        </authorList>
    </citation>
    <scope>IDENTIFICATION</scope>
</reference>